<sequence>MSLPPSSPRTRSSSSSSYASSATSNGTGVAISSGSKNENVLVAGRVRPPSASELSKHGSDIWETDTILGKLSLNSEYAVQQKKQTPEYTYDAVLIGSDNRLLYDRCVRDIVRSTMEGYNGTVFAYGQTASGKTYVS</sequence>
<name>A0ABR2WGF8_9FUNG</name>
<evidence type="ECO:0000256" key="1">
    <source>
        <dbReference type="ARBA" id="ARBA00023054"/>
    </source>
</evidence>
<dbReference type="InterPro" id="IPR001752">
    <property type="entry name" value="Kinesin_motor_dom"/>
</dbReference>
<feature type="binding site" evidence="3">
    <location>
        <begin position="126"/>
        <end position="133"/>
    </location>
    <ligand>
        <name>ATP</name>
        <dbReference type="ChEBI" id="CHEBI:30616"/>
    </ligand>
</feature>
<comment type="caution">
    <text evidence="6">The sequence shown here is derived from an EMBL/GenBank/DDBJ whole genome shotgun (WGS) entry which is preliminary data.</text>
</comment>
<dbReference type="InterPro" id="IPR027417">
    <property type="entry name" value="P-loop_NTPase"/>
</dbReference>
<evidence type="ECO:0000256" key="2">
    <source>
        <dbReference type="ARBA" id="ARBA00023175"/>
    </source>
</evidence>
<dbReference type="PANTHER" id="PTHR47968">
    <property type="entry name" value="CENTROMERE PROTEIN E"/>
    <property type="match status" value="1"/>
</dbReference>
<dbReference type="Pfam" id="PF00225">
    <property type="entry name" value="Kinesin"/>
    <property type="match status" value="1"/>
</dbReference>
<evidence type="ECO:0000256" key="3">
    <source>
        <dbReference type="PROSITE-ProRule" id="PRU00283"/>
    </source>
</evidence>
<protein>
    <submittedName>
        <fullName evidence="6">Kinesin-like protein kip2</fullName>
    </submittedName>
</protein>
<feature type="compositionally biased region" description="Polar residues" evidence="4">
    <location>
        <begin position="25"/>
        <end position="38"/>
    </location>
</feature>
<dbReference type="EMBL" id="JASJQH010002001">
    <property type="protein sequence ID" value="KAK9760588.1"/>
    <property type="molecule type" value="Genomic_DNA"/>
</dbReference>
<feature type="compositionally biased region" description="Low complexity" evidence="4">
    <location>
        <begin position="8"/>
        <end position="24"/>
    </location>
</feature>
<evidence type="ECO:0000259" key="5">
    <source>
        <dbReference type="PROSITE" id="PS50067"/>
    </source>
</evidence>
<evidence type="ECO:0000256" key="4">
    <source>
        <dbReference type="SAM" id="MobiDB-lite"/>
    </source>
</evidence>
<dbReference type="PROSITE" id="PS50067">
    <property type="entry name" value="KINESIN_MOTOR_2"/>
    <property type="match status" value="1"/>
</dbReference>
<evidence type="ECO:0000313" key="6">
    <source>
        <dbReference type="EMBL" id="KAK9760588.1"/>
    </source>
</evidence>
<keyword evidence="7" id="KW-1185">Reference proteome</keyword>
<dbReference type="Proteomes" id="UP001479436">
    <property type="component" value="Unassembled WGS sequence"/>
</dbReference>
<keyword evidence="2 3" id="KW-0505">Motor protein</keyword>
<dbReference type="InterPro" id="IPR027640">
    <property type="entry name" value="Kinesin-like_fam"/>
</dbReference>
<accession>A0ABR2WGF8</accession>
<reference evidence="6 7" key="1">
    <citation type="submission" date="2023-04" db="EMBL/GenBank/DDBJ databases">
        <title>Genome of Basidiobolus ranarum AG-B5.</title>
        <authorList>
            <person name="Stajich J.E."/>
            <person name="Carter-House D."/>
            <person name="Gryganskyi A."/>
        </authorList>
    </citation>
    <scope>NUCLEOTIDE SEQUENCE [LARGE SCALE GENOMIC DNA]</scope>
    <source>
        <strain evidence="6 7">AG-B5</strain>
    </source>
</reference>
<keyword evidence="1" id="KW-0175">Coiled coil</keyword>
<keyword evidence="3" id="KW-0547">Nucleotide-binding</keyword>
<dbReference type="PANTHER" id="PTHR47968:SF75">
    <property type="entry name" value="CENTROMERE-ASSOCIATED PROTEIN E"/>
    <property type="match status" value="1"/>
</dbReference>
<feature type="region of interest" description="Disordered" evidence="4">
    <location>
        <begin position="1"/>
        <end position="41"/>
    </location>
</feature>
<comment type="similarity">
    <text evidence="3">Belongs to the TRAFAC class myosin-kinesin ATPase superfamily. Kinesin family.</text>
</comment>
<dbReference type="SUPFAM" id="SSF52540">
    <property type="entry name" value="P-loop containing nucleoside triphosphate hydrolases"/>
    <property type="match status" value="1"/>
</dbReference>
<keyword evidence="3" id="KW-0067">ATP-binding</keyword>
<organism evidence="6 7">
    <name type="scientific">Basidiobolus ranarum</name>
    <dbReference type="NCBI Taxonomy" id="34480"/>
    <lineage>
        <taxon>Eukaryota</taxon>
        <taxon>Fungi</taxon>
        <taxon>Fungi incertae sedis</taxon>
        <taxon>Zoopagomycota</taxon>
        <taxon>Entomophthoromycotina</taxon>
        <taxon>Basidiobolomycetes</taxon>
        <taxon>Basidiobolales</taxon>
        <taxon>Basidiobolaceae</taxon>
        <taxon>Basidiobolus</taxon>
    </lineage>
</organism>
<evidence type="ECO:0000313" key="7">
    <source>
        <dbReference type="Proteomes" id="UP001479436"/>
    </source>
</evidence>
<feature type="domain" description="Kinesin motor" evidence="5">
    <location>
        <begin position="39"/>
        <end position="136"/>
    </location>
</feature>
<proteinExistence type="inferred from homology"/>
<gene>
    <name evidence="6" type="primary">KIP2_5</name>
    <name evidence="6" type="ORF">K7432_015250</name>
</gene>
<dbReference type="InterPro" id="IPR036961">
    <property type="entry name" value="Kinesin_motor_dom_sf"/>
</dbReference>
<dbReference type="Gene3D" id="3.40.850.10">
    <property type="entry name" value="Kinesin motor domain"/>
    <property type="match status" value="1"/>
</dbReference>